<evidence type="ECO:0000259" key="5">
    <source>
        <dbReference type="PROSITE" id="PS01124"/>
    </source>
</evidence>
<feature type="domain" description="HTH araC/xylS-type" evidence="5">
    <location>
        <begin position="387"/>
        <end position="485"/>
    </location>
</feature>
<sequence>MWKVLIVEDEVFVRASIREIINWSEMGYELIGEAGTGREALDIIRAQQPHVVLTDIRMPEMDGLELVRVSRKEGHASKFIMLTSMGEFDDVRLAMEYGASHYILKLSMTVEHLRDTLQKMATELTESAAAGQSAAKPSWSYEQWWQESGQPGQLGGEDRIYSGISQTPGPYVYVCTVYAAPPESQWLSALQENLERQTSAVHLFRQQGFVFLYIWVHDVPDDDEEAVKRELAEHLKSIGIYTCTERIVPAELMKKSREGLQHLHDHWYGAEGTLAMGREEPEPDIAWELEKSFLTAFEAGDKQVCLNKLEQIWQEIAQMRLSIPHVVRIMERLETQCRRITRKTDAPTLYDQSLTGHEQTKQAMISFVRGQMTHHMPWQEYDHPEVMKIIRYIHQHYEENISVKAMAEKVNMDVNYVSGLFKRKTGLNLISYLHEVRISQARQLLIKTDMPIHQIGEKVGYVHDNYFNKIFKRVTNLTPNEYRRQHHPEIR</sequence>
<evidence type="ECO:0000256" key="3">
    <source>
        <dbReference type="ARBA" id="ARBA00023163"/>
    </source>
</evidence>
<dbReference type="Gene3D" id="1.10.10.60">
    <property type="entry name" value="Homeodomain-like"/>
    <property type="match status" value="2"/>
</dbReference>
<keyword evidence="1" id="KW-0805">Transcription regulation</keyword>
<dbReference type="SUPFAM" id="SSF52172">
    <property type="entry name" value="CheY-like"/>
    <property type="match status" value="1"/>
</dbReference>
<dbReference type="PANTHER" id="PTHR43280">
    <property type="entry name" value="ARAC-FAMILY TRANSCRIPTIONAL REGULATOR"/>
    <property type="match status" value="1"/>
</dbReference>
<dbReference type="Gene3D" id="3.40.50.2300">
    <property type="match status" value="1"/>
</dbReference>
<evidence type="ECO:0000256" key="2">
    <source>
        <dbReference type="ARBA" id="ARBA00023125"/>
    </source>
</evidence>
<dbReference type="InterPro" id="IPR009057">
    <property type="entry name" value="Homeodomain-like_sf"/>
</dbReference>
<dbReference type="RefSeq" id="WP_379929150.1">
    <property type="nucleotide sequence ID" value="NZ_JBHUMM010000014.1"/>
</dbReference>
<dbReference type="Pfam" id="PF00072">
    <property type="entry name" value="Response_reg"/>
    <property type="match status" value="1"/>
</dbReference>
<feature type="domain" description="Response regulatory" evidence="6">
    <location>
        <begin position="3"/>
        <end position="120"/>
    </location>
</feature>
<evidence type="ECO:0000313" key="7">
    <source>
        <dbReference type="EMBL" id="MFD2671675.1"/>
    </source>
</evidence>
<dbReference type="Pfam" id="PF12833">
    <property type="entry name" value="HTH_18"/>
    <property type="match status" value="1"/>
</dbReference>
<dbReference type="InterPro" id="IPR018062">
    <property type="entry name" value="HTH_AraC-typ_CS"/>
</dbReference>
<dbReference type="SUPFAM" id="SSF46689">
    <property type="entry name" value="Homeodomain-like"/>
    <property type="match status" value="2"/>
</dbReference>
<keyword evidence="4" id="KW-0597">Phosphoprotein</keyword>
<organism evidence="7 8">
    <name type="scientific">Marinicrinis sediminis</name>
    <dbReference type="NCBI Taxonomy" id="1652465"/>
    <lineage>
        <taxon>Bacteria</taxon>
        <taxon>Bacillati</taxon>
        <taxon>Bacillota</taxon>
        <taxon>Bacilli</taxon>
        <taxon>Bacillales</taxon>
        <taxon>Paenibacillaceae</taxon>
    </lineage>
</organism>
<dbReference type="PANTHER" id="PTHR43280:SF2">
    <property type="entry name" value="HTH-TYPE TRANSCRIPTIONAL REGULATOR EXSA"/>
    <property type="match status" value="1"/>
</dbReference>
<accession>A0ABW5RA90</accession>
<protein>
    <submittedName>
        <fullName evidence="7">Response regulator</fullName>
    </submittedName>
</protein>
<name>A0ABW5RA90_9BACL</name>
<dbReference type="Proteomes" id="UP001597497">
    <property type="component" value="Unassembled WGS sequence"/>
</dbReference>
<evidence type="ECO:0000256" key="1">
    <source>
        <dbReference type="ARBA" id="ARBA00023015"/>
    </source>
</evidence>
<dbReference type="InterPro" id="IPR011006">
    <property type="entry name" value="CheY-like_superfamily"/>
</dbReference>
<dbReference type="InterPro" id="IPR018060">
    <property type="entry name" value="HTH_AraC"/>
</dbReference>
<dbReference type="PROSITE" id="PS50110">
    <property type="entry name" value="RESPONSE_REGULATORY"/>
    <property type="match status" value="1"/>
</dbReference>
<dbReference type="SMART" id="SM00342">
    <property type="entry name" value="HTH_ARAC"/>
    <property type="match status" value="1"/>
</dbReference>
<proteinExistence type="predicted"/>
<keyword evidence="8" id="KW-1185">Reference proteome</keyword>
<reference evidence="8" key="1">
    <citation type="journal article" date="2019" name="Int. J. Syst. Evol. Microbiol.">
        <title>The Global Catalogue of Microorganisms (GCM) 10K type strain sequencing project: providing services to taxonomists for standard genome sequencing and annotation.</title>
        <authorList>
            <consortium name="The Broad Institute Genomics Platform"/>
            <consortium name="The Broad Institute Genome Sequencing Center for Infectious Disease"/>
            <person name="Wu L."/>
            <person name="Ma J."/>
        </authorList>
    </citation>
    <scope>NUCLEOTIDE SEQUENCE [LARGE SCALE GENOMIC DNA]</scope>
    <source>
        <strain evidence="8">KCTC 33676</strain>
    </source>
</reference>
<evidence type="ECO:0000256" key="4">
    <source>
        <dbReference type="PROSITE-ProRule" id="PRU00169"/>
    </source>
</evidence>
<feature type="modified residue" description="4-aspartylphosphate" evidence="4">
    <location>
        <position position="55"/>
    </location>
</feature>
<comment type="caution">
    <text evidence="7">The sequence shown here is derived from an EMBL/GenBank/DDBJ whole genome shotgun (WGS) entry which is preliminary data.</text>
</comment>
<keyword evidence="3" id="KW-0804">Transcription</keyword>
<dbReference type="CDD" id="cd17536">
    <property type="entry name" value="REC_YesN-like"/>
    <property type="match status" value="1"/>
</dbReference>
<dbReference type="PROSITE" id="PS01124">
    <property type="entry name" value="HTH_ARAC_FAMILY_2"/>
    <property type="match status" value="1"/>
</dbReference>
<keyword evidence="2" id="KW-0238">DNA-binding</keyword>
<evidence type="ECO:0000313" key="8">
    <source>
        <dbReference type="Proteomes" id="UP001597497"/>
    </source>
</evidence>
<dbReference type="PROSITE" id="PS00041">
    <property type="entry name" value="HTH_ARAC_FAMILY_1"/>
    <property type="match status" value="1"/>
</dbReference>
<dbReference type="InterPro" id="IPR001789">
    <property type="entry name" value="Sig_transdc_resp-reg_receiver"/>
</dbReference>
<gene>
    <name evidence="7" type="ORF">ACFSUC_08660</name>
</gene>
<dbReference type="EMBL" id="JBHUMM010000014">
    <property type="protein sequence ID" value="MFD2671675.1"/>
    <property type="molecule type" value="Genomic_DNA"/>
</dbReference>
<evidence type="ECO:0000259" key="6">
    <source>
        <dbReference type="PROSITE" id="PS50110"/>
    </source>
</evidence>
<dbReference type="SMART" id="SM00448">
    <property type="entry name" value="REC"/>
    <property type="match status" value="1"/>
</dbReference>